<sequence length="227" mass="25092">MNDVQRMLKDIEREVRLTRTEIGKDALDARVMAAMREVPRHEFIPQELHEHAYDDGPVPIGMGQTISQPYIVALMSDLLNSKASDRILEIGTGSGYQAAVLSRLVRKVYSIEIIERLSQQAQACFDKLGYDNIELKTDDGYYGWPEQAPYDGIIVTAAASEIPQPLIEQLKPGARLVIPVGLPYSYQELIVVEHKLSGEIAAQAILGVSFVPLTGRHQTDGAAKPLP</sequence>
<comment type="subcellular location">
    <subcellularLocation>
        <location evidence="1 7">Cytoplasm</location>
    </subcellularLocation>
</comment>
<protein>
    <recommendedName>
        <fullName evidence="7">Protein-L-isoaspartate O-methyltransferase</fullName>
        <ecNumber evidence="7">2.1.1.77</ecNumber>
    </recommendedName>
    <alternativeName>
        <fullName evidence="7">L-isoaspartyl protein carboxyl methyltransferase</fullName>
    </alternativeName>
    <alternativeName>
        <fullName evidence="7">Protein L-isoaspartyl methyltransferase</fullName>
    </alternativeName>
    <alternativeName>
        <fullName evidence="7">Protein-beta-aspartate methyltransferase</fullName>
        <shortName evidence="7">PIMT</shortName>
    </alternativeName>
</protein>
<dbReference type="CDD" id="cd02440">
    <property type="entry name" value="AdoMet_MTases"/>
    <property type="match status" value="1"/>
</dbReference>
<evidence type="ECO:0000256" key="6">
    <source>
        <dbReference type="ARBA" id="ARBA00022691"/>
    </source>
</evidence>
<evidence type="ECO:0000256" key="4">
    <source>
        <dbReference type="ARBA" id="ARBA00022603"/>
    </source>
</evidence>
<dbReference type="PANTHER" id="PTHR11579">
    <property type="entry name" value="PROTEIN-L-ISOASPARTATE O-METHYLTRANSFERASE"/>
    <property type="match status" value="1"/>
</dbReference>
<keyword evidence="6 7" id="KW-0949">S-adenosyl-L-methionine</keyword>
<comment type="similarity">
    <text evidence="2 7">Belongs to the methyltransferase superfamily. L-isoaspartyl/D-aspartyl protein methyltransferase family.</text>
</comment>
<dbReference type="EC" id="2.1.1.77" evidence="7"/>
<keyword evidence="4 7" id="KW-0489">Methyltransferase</keyword>
<dbReference type="NCBIfam" id="TIGR00080">
    <property type="entry name" value="pimt"/>
    <property type="match status" value="1"/>
</dbReference>
<keyword evidence="9" id="KW-1185">Reference proteome</keyword>
<comment type="function">
    <text evidence="7">Catalyzes the methyl esterification of L-isoaspartyl residues in peptides and proteins that result from spontaneous decomposition of normal L-aspartyl and L-asparaginyl residues. It plays a role in the repair and/or degradation of damaged proteins.</text>
</comment>
<keyword evidence="3 7" id="KW-0963">Cytoplasm</keyword>
<evidence type="ECO:0000256" key="2">
    <source>
        <dbReference type="ARBA" id="ARBA00005369"/>
    </source>
</evidence>
<evidence type="ECO:0000256" key="3">
    <source>
        <dbReference type="ARBA" id="ARBA00022490"/>
    </source>
</evidence>
<dbReference type="GO" id="GO:0030091">
    <property type="term" value="P:protein repair"/>
    <property type="evidence" value="ECO:0007669"/>
    <property type="project" value="UniProtKB-UniRule"/>
</dbReference>
<organism evidence="8 9">
    <name type="scientific">Methylomarinum roseum</name>
    <dbReference type="NCBI Taxonomy" id="3067653"/>
    <lineage>
        <taxon>Bacteria</taxon>
        <taxon>Pseudomonadati</taxon>
        <taxon>Pseudomonadota</taxon>
        <taxon>Gammaproteobacteria</taxon>
        <taxon>Methylococcales</taxon>
        <taxon>Methylococcaceae</taxon>
        <taxon>Methylomarinum</taxon>
    </lineage>
</organism>
<dbReference type="GO" id="GO:0005737">
    <property type="term" value="C:cytoplasm"/>
    <property type="evidence" value="ECO:0007669"/>
    <property type="project" value="UniProtKB-SubCell"/>
</dbReference>
<reference evidence="8 9" key="1">
    <citation type="journal article" date="2024" name="Microbiology">
        <title>Methylomarinum rosea sp. nov., a novel halophilic methanotrophic bacterium from the hypersaline Lake Elton.</title>
        <authorList>
            <person name="Suleimanov R.Z."/>
            <person name="Oshkin I.Y."/>
            <person name="Danilova O.V."/>
            <person name="Suzina N.E."/>
            <person name="Dedysh S.N."/>
        </authorList>
    </citation>
    <scope>NUCLEOTIDE SEQUENCE [LARGE SCALE GENOMIC DNA]</scope>
    <source>
        <strain evidence="8 9">Ch1-1</strain>
    </source>
</reference>
<dbReference type="Pfam" id="PF01135">
    <property type="entry name" value="PCMT"/>
    <property type="match status" value="1"/>
</dbReference>
<dbReference type="EMBL" id="CP157743">
    <property type="protein sequence ID" value="XBS21517.1"/>
    <property type="molecule type" value="Genomic_DNA"/>
</dbReference>
<proteinExistence type="inferred from homology"/>
<dbReference type="AlphaFoldDB" id="A0AAU7NWY4"/>
<dbReference type="FunFam" id="3.40.50.150:FF:000010">
    <property type="entry name" value="Protein-L-isoaspartate O-methyltransferase"/>
    <property type="match status" value="1"/>
</dbReference>
<dbReference type="GO" id="GO:0032259">
    <property type="term" value="P:methylation"/>
    <property type="evidence" value="ECO:0007669"/>
    <property type="project" value="UniProtKB-KW"/>
</dbReference>
<dbReference type="RefSeq" id="WP_305909493.1">
    <property type="nucleotide sequence ID" value="NZ_CP157743.1"/>
</dbReference>
<evidence type="ECO:0000256" key="1">
    <source>
        <dbReference type="ARBA" id="ARBA00004496"/>
    </source>
</evidence>
<dbReference type="SUPFAM" id="SSF53335">
    <property type="entry name" value="S-adenosyl-L-methionine-dependent methyltransferases"/>
    <property type="match status" value="1"/>
</dbReference>
<dbReference type="InterPro" id="IPR000682">
    <property type="entry name" value="PCMT"/>
</dbReference>
<dbReference type="NCBIfam" id="NF001453">
    <property type="entry name" value="PRK00312.1"/>
    <property type="match status" value="1"/>
</dbReference>
<evidence type="ECO:0000313" key="8">
    <source>
        <dbReference type="EMBL" id="XBS21517.1"/>
    </source>
</evidence>
<dbReference type="HAMAP" id="MF_00090">
    <property type="entry name" value="PIMT"/>
    <property type="match status" value="1"/>
</dbReference>
<dbReference type="InterPro" id="IPR029063">
    <property type="entry name" value="SAM-dependent_MTases_sf"/>
</dbReference>
<dbReference type="Proteomes" id="UP001225378">
    <property type="component" value="Chromosome"/>
</dbReference>
<evidence type="ECO:0000256" key="7">
    <source>
        <dbReference type="HAMAP-Rule" id="MF_00090"/>
    </source>
</evidence>
<keyword evidence="5 7" id="KW-0808">Transferase</keyword>
<dbReference type="PANTHER" id="PTHR11579:SF0">
    <property type="entry name" value="PROTEIN-L-ISOASPARTATE(D-ASPARTATE) O-METHYLTRANSFERASE"/>
    <property type="match status" value="1"/>
</dbReference>
<dbReference type="KEGG" id="mech:Q9L42_005165"/>
<dbReference type="GO" id="GO:0004719">
    <property type="term" value="F:protein-L-isoaspartate (D-aspartate) O-methyltransferase activity"/>
    <property type="evidence" value="ECO:0007669"/>
    <property type="project" value="UniProtKB-UniRule"/>
</dbReference>
<name>A0AAU7NWY4_9GAMM</name>
<gene>
    <name evidence="7" type="primary">pcm</name>
    <name evidence="8" type="ORF">Q9L42_005165</name>
</gene>
<feature type="active site" evidence="7">
    <location>
        <position position="67"/>
    </location>
</feature>
<dbReference type="Gene3D" id="3.40.50.150">
    <property type="entry name" value="Vaccinia Virus protein VP39"/>
    <property type="match status" value="1"/>
</dbReference>
<accession>A0AAU7NWY4</accession>
<dbReference type="PROSITE" id="PS01279">
    <property type="entry name" value="PCMT"/>
    <property type="match status" value="1"/>
</dbReference>
<evidence type="ECO:0000256" key="5">
    <source>
        <dbReference type="ARBA" id="ARBA00022679"/>
    </source>
</evidence>
<evidence type="ECO:0000313" key="9">
    <source>
        <dbReference type="Proteomes" id="UP001225378"/>
    </source>
</evidence>
<comment type="catalytic activity">
    <reaction evidence="7">
        <text>[protein]-L-isoaspartate + S-adenosyl-L-methionine = [protein]-L-isoaspartate alpha-methyl ester + S-adenosyl-L-homocysteine</text>
        <dbReference type="Rhea" id="RHEA:12705"/>
        <dbReference type="Rhea" id="RHEA-COMP:12143"/>
        <dbReference type="Rhea" id="RHEA-COMP:12144"/>
        <dbReference type="ChEBI" id="CHEBI:57856"/>
        <dbReference type="ChEBI" id="CHEBI:59789"/>
        <dbReference type="ChEBI" id="CHEBI:90596"/>
        <dbReference type="ChEBI" id="CHEBI:90598"/>
        <dbReference type="EC" id="2.1.1.77"/>
    </reaction>
</comment>